<protein>
    <submittedName>
        <fullName evidence="2">Uncharacterized protein</fullName>
    </submittedName>
</protein>
<accession>A0ABQ6DAG2</accession>
<comment type="caution">
    <text evidence="2">The sequence shown here is derived from an EMBL/GenBank/DDBJ whole genome shotgun (WGS) entry which is preliminary data.</text>
</comment>
<dbReference type="Proteomes" id="UP001156881">
    <property type="component" value="Unassembled WGS sequence"/>
</dbReference>
<evidence type="ECO:0000256" key="1">
    <source>
        <dbReference type="SAM" id="MobiDB-lite"/>
    </source>
</evidence>
<organism evidence="2 3">
    <name type="scientific">Methylobacterium brachythecii</name>
    <dbReference type="NCBI Taxonomy" id="1176177"/>
    <lineage>
        <taxon>Bacteria</taxon>
        <taxon>Pseudomonadati</taxon>
        <taxon>Pseudomonadota</taxon>
        <taxon>Alphaproteobacteria</taxon>
        <taxon>Hyphomicrobiales</taxon>
        <taxon>Methylobacteriaceae</taxon>
        <taxon>Methylobacterium</taxon>
    </lineage>
</organism>
<dbReference type="EMBL" id="BSPG01000066">
    <property type="protein sequence ID" value="GLS46985.1"/>
    <property type="molecule type" value="Genomic_DNA"/>
</dbReference>
<reference evidence="3" key="1">
    <citation type="journal article" date="2019" name="Int. J. Syst. Evol. Microbiol.">
        <title>The Global Catalogue of Microorganisms (GCM) 10K type strain sequencing project: providing services to taxonomists for standard genome sequencing and annotation.</title>
        <authorList>
            <consortium name="The Broad Institute Genomics Platform"/>
            <consortium name="The Broad Institute Genome Sequencing Center for Infectious Disease"/>
            <person name="Wu L."/>
            <person name="Ma J."/>
        </authorList>
    </citation>
    <scope>NUCLEOTIDE SEQUENCE [LARGE SCALE GENOMIC DNA]</scope>
    <source>
        <strain evidence="3">NBRC 107710</strain>
    </source>
</reference>
<gene>
    <name evidence="2" type="ORF">GCM10007884_49850</name>
</gene>
<feature type="region of interest" description="Disordered" evidence="1">
    <location>
        <begin position="1"/>
        <end position="78"/>
    </location>
</feature>
<sequence length="78" mass="8384">MRRDRIRLPDSAVESRVTGPFGDLTVVQSPGDKARPEDRRSSGGEGHREGEREESEDQGQGSLPSALAGRGDRLAGKP</sequence>
<name>A0ABQ6DAG2_9HYPH</name>
<keyword evidence="3" id="KW-1185">Reference proteome</keyword>
<proteinExistence type="predicted"/>
<feature type="compositionally biased region" description="Basic and acidic residues" evidence="1">
    <location>
        <begin position="32"/>
        <end position="51"/>
    </location>
</feature>
<evidence type="ECO:0000313" key="2">
    <source>
        <dbReference type="EMBL" id="GLS46985.1"/>
    </source>
</evidence>
<evidence type="ECO:0000313" key="3">
    <source>
        <dbReference type="Proteomes" id="UP001156881"/>
    </source>
</evidence>